<dbReference type="OrthoDB" id="5293665at2759"/>
<name>A0A8E2DWW0_9PEZI</name>
<evidence type="ECO:0000313" key="1">
    <source>
        <dbReference type="EMBL" id="OCK73206.1"/>
    </source>
</evidence>
<dbReference type="Proteomes" id="UP000250266">
    <property type="component" value="Unassembled WGS sequence"/>
</dbReference>
<organism evidence="1 2">
    <name type="scientific">Lepidopterella palustris CBS 459.81</name>
    <dbReference type="NCBI Taxonomy" id="1314670"/>
    <lineage>
        <taxon>Eukaryota</taxon>
        <taxon>Fungi</taxon>
        <taxon>Dikarya</taxon>
        <taxon>Ascomycota</taxon>
        <taxon>Pezizomycotina</taxon>
        <taxon>Dothideomycetes</taxon>
        <taxon>Pleosporomycetidae</taxon>
        <taxon>Mytilinidiales</taxon>
        <taxon>Argynnaceae</taxon>
        <taxon>Lepidopterella</taxon>
    </lineage>
</organism>
<accession>A0A8E2DWW0</accession>
<proteinExistence type="predicted"/>
<evidence type="ECO:0000313" key="2">
    <source>
        <dbReference type="Proteomes" id="UP000250266"/>
    </source>
</evidence>
<sequence length="153" mass="18008">LLIVSDKALLTRIYGDKTVWPVYLLIRNLDNATYRQISRPSAILFSFLLIVPKGTSRDRKYLLYYRGLKKILEPIKKLFYYGIVLRYVDSIYRKYYPIIARFIVNYKEQVLIAGVKNNACPIYIVPSDSVERKNLEGIWPKRLHNHTKAQVIL</sequence>
<dbReference type="EMBL" id="KV745893">
    <property type="protein sequence ID" value="OCK73206.1"/>
    <property type="molecule type" value="Genomic_DNA"/>
</dbReference>
<dbReference type="AlphaFoldDB" id="A0A8E2DWW0"/>
<protein>
    <submittedName>
        <fullName evidence="1">Uncharacterized protein</fullName>
    </submittedName>
</protein>
<feature type="non-terminal residue" evidence="1">
    <location>
        <position position="153"/>
    </location>
</feature>
<gene>
    <name evidence="1" type="ORF">K432DRAFT_313418</name>
</gene>
<reference evidence="1 2" key="1">
    <citation type="journal article" date="2016" name="Nat. Commun.">
        <title>Ectomycorrhizal ecology is imprinted in the genome of the dominant symbiotic fungus Cenococcum geophilum.</title>
        <authorList>
            <consortium name="DOE Joint Genome Institute"/>
            <person name="Peter M."/>
            <person name="Kohler A."/>
            <person name="Ohm R.A."/>
            <person name="Kuo A."/>
            <person name="Krutzmann J."/>
            <person name="Morin E."/>
            <person name="Arend M."/>
            <person name="Barry K.W."/>
            <person name="Binder M."/>
            <person name="Choi C."/>
            <person name="Clum A."/>
            <person name="Copeland A."/>
            <person name="Grisel N."/>
            <person name="Haridas S."/>
            <person name="Kipfer T."/>
            <person name="LaButti K."/>
            <person name="Lindquist E."/>
            <person name="Lipzen A."/>
            <person name="Maire R."/>
            <person name="Meier B."/>
            <person name="Mihaltcheva S."/>
            <person name="Molinier V."/>
            <person name="Murat C."/>
            <person name="Poggeler S."/>
            <person name="Quandt C.A."/>
            <person name="Sperisen C."/>
            <person name="Tritt A."/>
            <person name="Tisserant E."/>
            <person name="Crous P.W."/>
            <person name="Henrissat B."/>
            <person name="Nehls U."/>
            <person name="Egli S."/>
            <person name="Spatafora J.W."/>
            <person name="Grigoriev I.V."/>
            <person name="Martin F.M."/>
        </authorList>
    </citation>
    <scope>NUCLEOTIDE SEQUENCE [LARGE SCALE GENOMIC DNA]</scope>
    <source>
        <strain evidence="1 2">CBS 459.81</strain>
    </source>
</reference>
<dbReference type="Pfam" id="PF18759">
    <property type="entry name" value="Plavaka"/>
    <property type="match status" value="1"/>
</dbReference>
<keyword evidence="2" id="KW-1185">Reference proteome</keyword>
<dbReference type="InterPro" id="IPR041078">
    <property type="entry name" value="Plavaka"/>
</dbReference>